<accession>B8D1W1</accession>
<dbReference type="EMBL" id="CP001098">
    <property type="protein sequence ID" value="ACL69188.1"/>
    <property type="molecule type" value="Genomic_DNA"/>
</dbReference>
<sequence>MVGQVGRNNGFVIKVGKKGGPGGGLPIQVSSLKGG</sequence>
<keyword evidence="2" id="KW-1185">Reference proteome</keyword>
<evidence type="ECO:0000313" key="2">
    <source>
        <dbReference type="Proteomes" id="UP000000719"/>
    </source>
</evidence>
<dbReference type="AlphaFoldDB" id="B8D1W1"/>
<name>B8D1W1_HALOH</name>
<evidence type="ECO:0000313" key="1">
    <source>
        <dbReference type="EMBL" id="ACL69188.1"/>
    </source>
</evidence>
<reference evidence="1 2" key="1">
    <citation type="journal article" date="2009" name="PLoS ONE">
        <title>Genome analysis of the anaerobic thermohalophilic bacterium Halothermothrix orenii.</title>
        <authorList>
            <person name="Mavromatis K."/>
            <person name="Ivanova N."/>
            <person name="Anderson I."/>
            <person name="Lykidis A."/>
            <person name="Hooper S.D."/>
            <person name="Sun H."/>
            <person name="Kunin V."/>
            <person name="Lapidus A."/>
            <person name="Hugenholtz P."/>
            <person name="Patel B."/>
            <person name="Kyrpides N.C."/>
        </authorList>
    </citation>
    <scope>NUCLEOTIDE SEQUENCE [LARGE SCALE GENOMIC DNA]</scope>
    <source>
        <strain evidence="2">H 168 / OCM 544 / DSM 9562</strain>
    </source>
</reference>
<dbReference type="KEGG" id="hor:Hore_04300"/>
<dbReference type="Proteomes" id="UP000000719">
    <property type="component" value="Chromosome"/>
</dbReference>
<organism evidence="1 2">
    <name type="scientific">Halothermothrix orenii (strain H 168 / OCM 544 / DSM 9562)</name>
    <dbReference type="NCBI Taxonomy" id="373903"/>
    <lineage>
        <taxon>Bacteria</taxon>
        <taxon>Bacillati</taxon>
        <taxon>Bacillota</taxon>
        <taxon>Clostridia</taxon>
        <taxon>Halanaerobiales</taxon>
        <taxon>Halothermotrichaceae</taxon>
        <taxon>Halothermothrix</taxon>
    </lineage>
</organism>
<protein>
    <submittedName>
        <fullName evidence="1">Uncharacterized protein</fullName>
    </submittedName>
</protein>
<gene>
    <name evidence="1" type="ordered locus">Hore_04300</name>
</gene>
<proteinExistence type="predicted"/>
<dbReference type="HOGENOM" id="CLU_3365296_0_0_9"/>